<feature type="compositionally biased region" description="Basic and acidic residues" evidence="1">
    <location>
        <begin position="116"/>
        <end position="143"/>
    </location>
</feature>
<dbReference type="EMBL" id="CAXAMN010022328">
    <property type="protein sequence ID" value="CAK9068390.1"/>
    <property type="molecule type" value="Genomic_DNA"/>
</dbReference>
<evidence type="ECO:0000313" key="3">
    <source>
        <dbReference type="EMBL" id="CAK9068390.1"/>
    </source>
</evidence>
<keyword evidence="2" id="KW-0812">Transmembrane</keyword>
<proteinExistence type="predicted"/>
<evidence type="ECO:0000256" key="1">
    <source>
        <dbReference type="SAM" id="MobiDB-lite"/>
    </source>
</evidence>
<dbReference type="EMBL" id="CAXAMN010022350">
    <property type="protein sequence ID" value="CAK9068580.1"/>
    <property type="molecule type" value="Genomic_DNA"/>
</dbReference>
<dbReference type="Proteomes" id="UP001642484">
    <property type="component" value="Unassembled WGS sequence"/>
</dbReference>
<reference evidence="4 5" key="1">
    <citation type="submission" date="2024-02" db="EMBL/GenBank/DDBJ databases">
        <authorList>
            <person name="Chen Y."/>
            <person name="Shah S."/>
            <person name="Dougan E. K."/>
            <person name="Thang M."/>
            <person name="Chan C."/>
        </authorList>
    </citation>
    <scope>NUCLEOTIDE SEQUENCE [LARGE SCALE GENOMIC DNA]</scope>
</reference>
<evidence type="ECO:0000313" key="4">
    <source>
        <dbReference type="EMBL" id="CAK9068580.1"/>
    </source>
</evidence>
<evidence type="ECO:0000256" key="2">
    <source>
        <dbReference type="SAM" id="Phobius"/>
    </source>
</evidence>
<name>A0ABP0NXS6_9DINO</name>
<keyword evidence="2" id="KW-1133">Transmembrane helix</keyword>
<sequence>MCKSTPYVLLLVLLMPSLRICIVLVWQRGLLPLLQVPSVVLQRPLFEVLRDGVEAAKQRLLSVFRLGMLLFLNLEEEDQDALRQGLSPDLQQKLFREPVGDLLPTQVRRLLVGPGDENHSGRDRAKEEPEQPELKSQEMKTKDINDDAEEVETLLASWTLGVYADLLKLACRGAARKVKIFWASHGAKMKHLFGANSLMTTTAVSIGCGSVGCVAGGCVGGLCGVPCALFTFGLSIPFGAFLGSSVGGCGGLAAGVLVAACKDVIAHGPPKQRLTPRGHR</sequence>
<keyword evidence="5" id="KW-1185">Reference proteome</keyword>
<organism evidence="4 5">
    <name type="scientific">Durusdinium trenchii</name>
    <dbReference type="NCBI Taxonomy" id="1381693"/>
    <lineage>
        <taxon>Eukaryota</taxon>
        <taxon>Sar</taxon>
        <taxon>Alveolata</taxon>
        <taxon>Dinophyceae</taxon>
        <taxon>Suessiales</taxon>
        <taxon>Symbiodiniaceae</taxon>
        <taxon>Durusdinium</taxon>
    </lineage>
</organism>
<gene>
    <name evidence="3" type="ORF">CCMP2556_LOCUS33589</name>
    <name evidence="4" type="ORF">CCMP2556_LOCUS33684</name>
</gene>
<keyword evidence="2" id="KW-0472">Membrane</keyword>
<evidence type="ECO:0008006" key="6">
    <source>
        <dbReference type="Google" id="ProtNLM"/>
    </source>
</evidence>
<evidence type="ECO:0000313" key="5">
    <source>
        <dbReference type="Proteomes" id="UP001642484"/>
    </source>
</evidence>
<feature type="transmembrane region" description="Helical" evidence="2">
    <location>
        <begin position="7"/>
        <end position="26"/>
    </location>
</feature>
<accession>A0ABP0NXS6</accession>
<feature type="region of interest" description="Disordered" evidence="1">
    <location>
        <begin position="112"/>
        <end position="143"/>
    </location>
</feature>
<protein>
    <recommendedName>
        <fullName evidence="6">Transmembrane protein</fullName>
    </recommendedName>
</protein>
<comment type="caution">
    <text evidence="4">The sequence shown here is derived from an EMBL/GenBank/DDBJ whole genome shotgun (WGS) entry which is preliminary data.</text>
</comment>